<evidence type="ECO:0000256" key="4">
    <source>
        <dbReference type="ARBA" id="ARBA00069551"/>
    </source>
</evidence>
<proteinExistence type="inferred from homology"/>
<name>A0A0B6ZLC0_9EUPU</name>
<evidence type="ECO:0000259" key="5">
    <source>
        <dbReference type="Pfam" id="PF13302"/>
    </source>
</evidence>
<dbReference type="SUPFAM" id="SSF55729">
    <property type="entry name" value="Acyl-CoA N-acyltransferases (Nat)"/>
    <property type="match status" value="1"/>
</dbReference>
<accession>A0A0B6ZLC0</accession>
<keyword evidence="3" id="KW-0012">Acyltransferase</keyword>
<dbReference type="GO" id="GO:0008080">
    <property type="term" value="F:N-acetyltransferase activity"/>
    <property type="evidence" value="ECO:0007669"/>
    <property type="project" value="InterPro"/>
</dbReference>
<dbReference type="AlphaFoldDB" id="A0A0B6ZLC0"/>
<keyword evidence="2" id="KW-0808">Transferase</keyword>
<dbReference type="Gene3D" id="3.40.630.30">
    <property type="match status" value="1"/>
</dbReference>
<evidence type="ECO:0000313" key="6">
    <source>
        <dbReference type="EMBL" id="CEK69197.1"/>
    </source>
</evidence>
<evidence type="ECO:0000256" key="2">
    <source>
        <dbReference type="ARBA" id="ARBA00022679"/>
    </source>
</evidence>
<dbReference type="InterPro" id="IPR000182">
    <property type="entry name" value="GNAT_dom"/>
</dbReference>
<gene>
    <name evidence="6" type="primary">ORF69315</name>
</gene>
<dbReference type="PANTHER" id="PTHR13256:SF16">
    <property type="entry name" value="ALPHA_BETA-TUBULIN-N-ACETYLTRANSFERASE 9"/>
    <property type="match status" value="1"/>
</dbReference>
<evidence type="ECO:0000256" key="1">
    <source>
        <dbReference type="ARBA" id="ARBA00009342"/>
    </source>
</evidence>
<comment type="similarity">
    <text evidence="1">Belongs to the acetyltransferase family. GNAT subfamily.</text>
</comment>
<sequence length="203" mass="23673">MKENEGIRIWGSRVLLVPYEAHHVVKYHSWMESEELRELTASERLTLEEEYDMQRKWRNDSDKCTFIILDRENFEQNKTDDQLNREISAMVGDVNIFYPPDTHERLEGEIEIMIAEPSARGKGFGKEALCSMMRYAQVLLQTVTFTSKIGYENVASLCLFKSLGFNEVSKSEVFRETTLSFDASDKISLLQWTSNYFVETIKL</sequence>
<dbReference type="InterPro" id="IPR039135">
    <property type="entry name" value="NAT9-like"/>
</dbReference>
<dbReference type="Pfam" id="PF13302">
    <property type="entry name" value="Acetyltransf_3"/>
    <property type="match status" value="1"/>
</dbReference>
<dbReference type="FunFam" id="3.40.630.30:FF:000248">
    <property type="entry name" value="N-acetyltransferase 9-like protein"/>
    <property type="match status" value="1"/>
</dbReference>
<dbReference type="InterPro" id="IPR016181">
    <property type="entry name" value="Acyl_CoA_acyltransferase"/>
</dbReference>
<feature type="domain" description="N-acetyltransferase" evidence="5">
    <location>
        <begin position="13"/>
        <end position="166"/>
    </location>
</feature>
<protein>
    <recommendedName>
        <fullName evidence="4">N-acetyltransferase 9-like protein</fullName>
    </recommendedName>
</protein>
<dbReference type="PANTHER" id="PTHR13256">
    <property type="entry name" value="N-ACETYLTRANSFERASE 9"/>
    <property type="match status" value="1"/>
</dbReference>
<dbReference type="EMBL" id="HACG01022332">
    <property type="protein sequence ID" value="CEK69197.1"/>
    <property type="molecule type" value="Transcribed_RNA"/>
</dbReference>
<reference evidence="6" key="1">
    <citation type="submission" date="2014-12" db="EMBL/GenBank/DDBJ databases">
        <title>Insight into the proteome of Arion vulgaris.</title>
        <authorList>
            <person name="Aradska J."/>
            <person name="Bulat T."/>
            <person name="Smidak R."/>
            <person name="Sarate P."/>
            <person name="Gangsoo J."/>
            <person name="Sialana F."/>
            <person name="Bilban M."/>
            <person name="Lubec G."/>
        </authorList>
    </citation>
    <scope>NUCLEOTIDE SEQUENCE</scope>
    <source>
        <tissue evidence="6">Skin</tissue>
    </source>
</reference>
<organism evidence="6">
    <name type="scientific">Arion vulgaris</name>
    <dbReference type="NCBI Taxonomy" id="1028688"/>
    <lineage>
        <taxon>Eukaryota</taxon>
        <taxon>Metazoa</taxon>
        <taxon>Spiralia</taxon>
        <taxon>Lophotrochozoa</taxon>
        <taxon>Mollusca</taxon>
        <taxon>Gastropoda</taxon>
        <taxon>Heterobranchia</taxon>
        <taxon>Euthyneura</taxon>
        <taxon>Panpulmonata</taxon>
        <taxon>Eupulmonata</taxon>
        <taxon>Stylommatophora</taxon>
        <taxon>Helicina</taxon>
        <taxon>Arionoidea</taxon>
        <taxon>Arionidae</taxon>
        <taxon>Arion</taxon>
    </lineage>
</organism>
<evidence type="ECO:0000256" key="3">
    <source>
        <dbReference type="ARBA" id="ARBA00023315"/>
    </source>
</evidence>